<dbReference type="EMBL" id="CP038469">
    <property type="protein sequence ID" value="QBX82566.1"/>
    <property type="molecule type" value="Genomic_DNA"/>
</dbReference>
<dbReference type="Gene3D" id="2.150.10.10">
    <property type="entry name" value="Serralysin-like metalloprotease, C-terminal"/>
    <property type="match status" value="3"/>
</dbReference>
<dbReference type="PANTHER" id="PTHR11475:SF4">
    <property type="entry name" value="CHORION PEROXIDASE"/>
    <property type="match status" value="1"/>
</dbReference>
<comment type="subcellular location">
    <subcellularLocation>
        <location evidence="1">Secreted</location>
    </subcellularLocation>
</comment>
<dbReference type="Pfam" id="PF00353">
    <property type="entry name" value="HemolysinCabind"/>
    <property type="match status" value="5"/>
</dbReference>
<dbReference type="PRINTS" id="PR00313">
    <property type="entry name" value="CABNDNGRPT"/>
</dbReference>
<dbReference type="SUPFAM" id="SSF51120">
    <property type="entry name" value="beta-Roll"/>
    <property type="match status" value="4"/>
</dbReference>
<dbReference type="Proteomes" id="UP000296284">
    <property type="component" value="Chromosome"/>
</dbReference>
<dbReference type="InterPro" id="IPR018511">
    <property type="entry name" value="Hemolysin-typ_Ca-bd_CS"/>
</dbReference>
<dbReference type="InterPro" id="IPR037120">
    <property type="entry name" value="Haem_peroxidase_sf_animal"/>
</dbReference>
<feature type="region of interest" description="Disordered" evidence="5">
    <location>
        <begin position="1000"/>
        <end position="1038"/>
    </location>
</feature>
<dbReference type="Gene3D" id="1.10.640.10">
    <property type="entry name" value="Haem peroxidase domain superfamily, animal type"/>
    <property type="match status" value="1"/>
</dbReference>
<evidence type="ECO:0000256" key="5">
    <source>
        <dbReference type="SAM" id="MobiDB-lite"/>
    </source>
</evidence>
<reference evidence="6 7" key="1">
    <citation type="submission" date="2019-03" db="EMBL/GenBank/DDBJ databases">
        <title>Complete genome sequence of Citrobacter sp. SNU WT2 isolated from diseased rainbow trout.</title>
        <authorList>
            <person name="Oh W.T."/>
            <person name="Park S.C."/>
        </authorList>
    </citation>
    <scope>NUCLEOTIDE SEQUENCE [LARGE SCALE GENOMIC DNA]</scope>
    <source>
        <strain evidence="6 7">SNU WT2</strain>
    </source>
</reference>
<evidence type="ECO:0000256" key="4">
    <source>
        <dbReference type="ARBA" id="ARBA00023180"/>
    </source>
</evidence>
<dbReference type="SUPFAM" id="SSF48113">
    <property type="entry name" value="Heme-dependent peroxidases"/>
    <property type="match status" value="1"/>
</dbReference>
<protein>
    <recommendedName>
        <fullName evidence="8">Heme peroxidase</fullName>
    </recommendedName>
</protein>
<keyword evidence="4" id="KW-0325">Glycoprotein</keyword>
<evidence type="ECO:0000256" key="3">
    <source>
        <dbReference type="ARBA" id="ARBA00022837"/>
    </source>
</evidence>
<feature type="compositionally biased region" description="Acidic residues" evidence="5">
    <location>
        <begin position="174"/>
        <end position="190"/>
    </location>
</feature>
<dbReference type="InterPro" id="IPR001343">
    <property type="entry name" value="Hemolysn_Ca-bd"/>
</dbReference>
<dbReference type="PROSITE" id="PS00330">
    <property type="entry name" value="HEMOLYSIN_CALCIUM"/>
    <property type="match status" value="9"/>
</dbReference>
<dbReference type="PROSITE" id="PS50292">
    <property type="entry name" value="PEROXIDASE_3"/>
    <property type="match status" value="1"/>
</dbReference>
<dbReference type="InterPro" id="IPR019791">
    <property type="entry name" value="Haem_peroxidase_animal"/>
</dbReference>
<name>A0ABX5TAE6_9ENTR</name>
<sequence length="1260" mass="132590">MKMNDVKKPDLKYILKQIPIPQTDDDGVNVNILSNHLFPFGIRTFDASFNNLVTGQGKSCATDLSFLRFFDSSFHAGYAGMWSVIDPPSWIISNRTANFLSAVEVKKGTDPVLDIGLDDVFGTPSPQEVIELTPRSKVSTLTPDKSTEPDGMNTKLKSADPTILARKETSTKADDDDDDNDNDNDNDDVGGDGAFSLTASDVANLKNLVNGLEGGEDNDALGIRDLEGTGNNRVHLDYGSADQPFIRLTDAHYGAYNETTHNRDINPLFSGLDPRAISNVLGAQEANLSGNAAGVNSLFTAFGQYFDHGLDFLGKGGNGTIQIGAPGSVPNPADLTRGTVDSIDANGIPQHLNKTSPFADQNQTYGSNELVGQFLREGDGLGGFTGKLLEGGVDPSNPNFKLLPTLSELILHHWNNNTLFTDSSLPGDHSVTFQEYFAGLVDSNGVINQAMLPAMTSNFMGSGFALLLDTNPFINLLDHYVAGDGRANENIALTAIHNIWERNHNFHVNGLLEAGFDGTAEELFQAAKIINEAEYQRVIYTDFANKLLGGMRGEGDHGFAEYNPEVDARVSHEFATAAYRFGHSLIGQTLTVLDAQGNATQVPLFDAFLNPTNDTSAFTLPKAQLPYSPQPGYEQLGVAGIIAGGVVQPAEEVDVNIVDAVRNDLVRMSADVFAFDVAREWDVGLGSMNQIRAELMASRDPYVMEAVSFASDLTPYSSWEDFQARNNLSDTVIGQFKQAYPDLVLEDAQIAGFLAANPGYKFVNGNTVKGIDRVDLFVGGLAEKHINGGVVGQTFWVIIHEQLDRIQEGDRLYYLDRVEHLDLYDVIEEQGFAGIVARNTGLTNLPENIFGTSRLDNPPVVVNRNVVLNGGNGIDVLSGGLGDDVLNGGGGNDTLNGGAGNDILNGGTGADVMTGGFGNDTYIVDNAGDVVAEGLDGGTDVVQTTLHNYTLANNVETLVFTGTGAFTGRGNAIANTINGGSGNDFLYGLGGNDTLNGGAGNDTLDGGDGADNLQGGAGNDNMLGGAGNDRLDGGQGADSMAGGAGDDVYLVDHAMDTVKEGLNGGMDVVQTTLHNYTLTNNVETLVFTGTGAFTGRGNGIANTINGGSGNDFLYGLGGNDTLNGGAGNDTLDGGDGIDNLQGGTGNDNMTGGAGNDRLDGGQGADIMAGGSGNDIFVFSQSFGRDRITNGFDSNPSGGQDYLDLSLLGIGVANFASSVKIAGGASNSTVITIGDPANGNVITLENVNSKSVDIDDFILIG</sequence>
<dbReference type="PANTHER" id="PTHR11475">
    <property type="entry name" value="OXIDASE/PEROXIDASE"/>
    <property type="match status" value="1"/>
</dbReference>
<evidence type="ECO:0008006" key="8">
    <source>
        <dbReference type="Google" id="ProtNLM"/>
    </source>
</evidence>
<keyword evidence="3" id="KW-0106">Calcium</keyword>
<dbReference type="InterPro" id="IPR010255">
    <property type="entry name" value="Haem_peroxidase_sf"/>
</dbReference>
<keyword evidence="2" id="KW-0964">Secreted</keyword>
<feature type="region of interest" description="Disordered" evidence="5">
    <location>
        <begin position="124"/>
        <end position="195"/>
    </location>
</feature>
<evidence type="ECO:0000313" key="6">
    <source>
        <dbReference type="EMBL" id="QBX82566.1"/>
    </source>
</evidence>
<proteinExistence type="predicted"/>
<organism evidence="6 7">
    <name type="scientific">Citrobacter tructae</name>
    <dbReference type="NCBI Taxonomy" id="2562449"/>
    <lineage>
        <taxon>Bacteria</taxon>
        <taxon>Pseudomonadati</taxon>
        <taxon>Pseudomonadota</taxon>
        <taxon>Gammaproteobacteria</taxon>
        <taxon>Enterobacterales</taxon>
        <taxon>Enterobacteriaceae</taxon>
        <taxon>Citrobacter</taxon>
    </lineage>
</organism>
<evidence type="ECO:0000313" key="7">
    <source>
        <dbReference type="Proteomes" id="UP000296284"/>
    </source>
</evidence>
<gene>
    <name evidence="6" type="ORF">E4Z61_20260</name>
</gene>
<accession>A0ABX5TAE6</accession>
<dbReference type="InterPro" id="IPR011049">
    <property type="entry name" value="Serralysin-like_metalloprot_C"/>
</dbReference>
<evidence type="ECO:0000256" key="2">
    <source>
        <dbReference type="ARBA" id="ARBA00022525"/>
    </source>
</evidence>
<evidence type="ECO:0000256" key="1">
    <source>
        <dbReference type="ARBA" id="ARBA00004613"/>
    </source>
</evidence>
<dbReference type="Pfam" id="PF03098">
    <property type="entry name" value="An_peroxidase"/>
    <property type="match status" value="3"/>
</dbReference>
<keyword evidence="7" id="KW-1185">Reference proteome</keyword>